<dbReference type="InterPro" id="IPR038670">
    <property type="entry name" value="HslJ-like_sf"/>
</dbReference>
<dbReference type="Pfam" id="PF03724">
    <property type="entry name" value="META"/>
    <property type="match status" value="1"/>
</dbReference>
<dbReference type="EMBL" id="BJVQ01000040">
    <property type="protein sequence ID" value="GEL47519.1"/>
    <property type="molecule type" value="Genomic_DNA"/>
</dbReference>
<dbReference type="PANTHER" id="PTHR35535">
    <property type="entry name" value="HEAT SHOCK PROTEIN HSLJ"/>
    <property type="match status" value="1"/>
</dbReference>
<dbReference type="AlphaFoldDB" id="A0A511FE31"/>
<feature type="domain" description="DUF306" evidence="1">
    <location>
        <begin position="4"/>
        <end position="106"/>
    </location>
</feature>
<evidence type="ECO:0000313" key="4">
    <source>
        <dbReference type="Proteomes" id="UP000321723"/>
    </source>
</evidence>
<reference evidence="2 4" key="1">
    <citation type="submission" date="2019-07" db="EMBL/GenBank/DDBJ databases">
        <title>Whole genome shotgun sequence of Cellulomonas hominis NBRC 16055.</title>
        <authorList>
            <person name="Hosoyama A."/>
            <person name="Uohara A."/>
            <person name="Ohji S."/>
            <person name="Ichikawa N."/>
        </authorList>
    </citation>
    <scope>NUCLEOTIDE SEQUENCE [LARGE SCALE GENOMIC DNA]</scope>
    <source>
        <strain evidence="2 4">NBRC 16055</strain>
    </source>
</reference>
<dbReference type="Proteomes" id="UP000564629">
    <property type="component" value="Unassembled WGS sequence"/>
</dbReference>
<dbReference type="Proteomes" id="UP000321723">
    <property type="component" value="Unassembled WGS sequence"/>
</dbReference>
<comment type="caution">
    <text evidence="2">The sequence shown here is derived from an EMBL/GenBank/DDBJ whole genome shotgun (WGS) entry which is preliminary data.</text>
</comment>
<proteinExistence type="predicted"/>
<reference evidence="3 5" key="2">
    <citation type="submission" date="2020-08" db="EMBL/GenBank/DDBJ databases">
        <title>Sequencing the genomes of 1000 actinobacteria strains.</title>
        <authorList>
            <person name="Klenk H.-P."/>
        </authorList>
    </citation>
    <scope>NUCLEOTIDE SEQUENCE [LARGE SCALE GENOMIC DNA]</scope>
    <source>
        <strain evidence="3 5">DSM 9581</strain>
    </source>
</reference>
<dbReference type="RefSeq" id="WP_183835053.1">
    <property type="nucleotide sequence ID" value="NZ_BJVQ01000040.1"/>
</dbReference>
<keyword evidence="3" id="KW-0346">Stress response</keyword>
<dbReference type="EMBL" id="JACHDN010000001">
    <property type="protein sequence ID" value="MBB5473960.1"/>
    <property type="molecule type" value="Genomic_DNA"/>
</dbReference>
<evidence type="ECO:0000313" key="5">
    <source>
        <dbReference type="Proteomes" id="UP000564629"/>
    </source>
</evidence>
<organism evidence="2 4">
    <name type="scientific">Cellulomonas hominis</name>
    <dbReference type="NCBI Taxonomy" id="156981"/>
    <lineage>
        <taxon>Bacteria</taxon>
        <taxon>Bacillati</taxon>
        <taxon>Actinomycetota</taxon>
        <taxon>Actinomycetes</taxon>
        <taxon>Micrococcales</taxon>
        <taxon>Cellulomonadaceae</taxon>
        <taxon>Cellulomonas</taxon>
    </lineage>
</organism>
<evidence type="ECO:0000259" key="1">
    <source>
        <dbReference type="Pfam" id="PF03724"/>
    </source>
</evidence>
<evidence type="ECO:0000313" key="2">
    <source>
        <dbReference type="EMBL" id="GEL47519.1"/>
    </source>
</evidence>
<dbReference type="InterPro" id="IPR053147">
    <property type="entry name" value="Hsp_HslJ-like"/>
</dbReference>
<evidence type="ECO:0000313" key="3">
    <source>
        <dbReference type="EMBL" id="MBB5473960.1"/>
    </source>
</evidence>
<dbReference type="PANTHER" id="PTHR35535:SF1">
    <property type="entry name" value="HEAT SHOCK PROTEIN HSLJ"/>
    <property type="match status" value="1"/>
</dbReference>
<keyword evidence="4" id="KW-1185">Reference proteome</keyword>
<gene>
    <name evidence="2" type="ORF">CHO01_26350</name>
    <name evidence="3" type="ORF">HNR08_002696</name>
</gene>
<protein>
    <submittedName>
        <fullName evidence="3">Heat shock protein HslJ</fullName>
    </submittedName>
</protein>
<sequence>MDEVVGRTWQFVEVAGVPVGDGPARSRPALTFAGDGQVYGTGGVNRLRGTWSCDDGTLRFGPVVTTLMAGTPEHTARERAVLDLLGGALAVEVADGALLLTDGEGRVSRLLPAPPEESEA</sequence>
<dbReference type="Gene3D" id="2.40.128.270">
    <property type="match status" value="1"/>
</dbReference>
<name>A0A511FE31_9CELL</name>
<accession>A0A511FE31</accession>
<dbReference type="InterPro" id="IPR005184">
    <property type="entry name" value="DUF306_Meta_HslJ"/>
</dbReference>